<feature type="region of interest" description="Disordered" evidence="2">
    <location>
        <begin position="716"/>
        <end position="737"/>
    </location>
</feature>
<feature type="compositionally biased region" description="Basic and acidic residues" evidence="2">
    <location>
        <begin position="51"/>
        <end position="60"/>
    </location>
</feature>
<keyword evidence="1" id="KW-0677">Repeat</keyword>
<feature type="transmembrane region" description="Helical" evidence="3">
    <location>
        <begin position="238"/>
        <end position="260"/>
    </location>
</feature>
<feature type="transmembrane region" description="Helical" evidence="3">
    <location>
        <begin position="185"/>
        <end position="205"/>
    </location>
</feature>
<feature type="region of interest" description="Disordered" evidence="2">
    <location>
        <begin position="679"/>
        <end position="701"/>
    </location>
</feature>
<dbReference type="InterPro" id="IPR027417">
    <property type="entry name" value="P-loop_NTPase"/>
</dbReference>
<keyword evidence="6" id="KW-1185">Reference proteome</keyword>
<feature type="transmembrane region" description="Helical" evidence="3">
    <location>
        <begin position="592"/>
        <end position="612"/>
    </location>
</feature>
<evidence type="ECO:0000313" key="6">
    <source>
        <dbReference type="Proteomes" id="UP000554235"/>
    </source>
</evidence>
<proteinExistence type="predicted"/>
<evidence type="ECO:0000256" key="3">
    <source>
        <dbReference type="SAM" id="Phobius"/>
    </source>
</evidence>
<dbReference type="Gene3D" id="3.40.50.1820">
    <property type="entry name" value="alpha/beta hydrolase"/>
    <property type="match status" value="1"/>
</dbReference>
<dbReference type="SUPFAM" id="SSF53474">
    <property type="entry name" value="alpha/beta-Hydrolases"/>
    <property type="match status" value="1"/>
</dbReference>
<dbReference type="Gene3D" id="3.40.50.300">
    <property type="entry name" value="P-loop containing nucleotide triphosphate hydrolases"/>
    <property type="match status" value="1"/>
</dbReference>
<dbReference type="InterPro" id="IPR056884">
    <property type="entry name" value="NPHP3-like_N"/>
</dbReference>
<protein>
    <recommendedName>
        <fullName evidence="4">Nephrocystin 3-like N-terminal domain-containing protein</fullName>
    </recommendedName>
</protein>
<dbReference type="PANTHER" id="PTHR10039">
    <property type="entry name" value="AMELOGENIN"/>
    <property type="match status" value="1"/>
</dbReference>
<dbReference type="OrthoDB" id="7464126at2759"/>
<dbReference type="Pfam" id="PF24883">
    <property type="entry name" value="NPHP3_N"/>
    <property type="match status" value="1"/>
</dbReference>
<dbReference type="Proteomes" id="UP000554235">
    <property type="component" value="Unassembled WGS sequence"/>
</dbReference>
<feature type="compositionally biased region" description="Basic residues" evidence="2">
    <location>
        <begin position="1862"/>
        <end position="1871"/>
    </location>
</feature>
<dbReference type="EMBL" id="JAADYS010001103">
    <property type="protein sequence ID" value="KAF4465054.1"/>
    <property type="molecule type" value="Genomic_DNA"/>
</dbReference>
<dbReference type="PANTHER" id="PTHR10039:SF5">
    <property type="entry name" value="NACHT DOMAIN-CONTAINING PROTEIN"/>
    <property type="match status" value="1"/>
</dbReference>
<evidence type="ECO:0000259" key="4">
    <source>
        <dbReference type="Pfam" id="PF24883"/>
    </source>
</evidence>
<feature type="region of interest" description="Disordered" evidence="2">
    <location>
        <begin position="1839"/>
        <end position="1871"/>
    </location>
</feature>
<dbReference type="SUPFAM" id="SSF52540">
    <property type="entry name" value="P-loop containing nucleoside triphosphate hydrolases"/>
    <property type="match status" value="1"/>
</dbReference>
<evidence type="ECO:0000256" key="2">
    <source>
        <dbReference type="SAM" id="MobiDB-lite"/>
    </source>
</evidence>
<feature type="compositionally biased region" description="Polar residues" evidence="2">
    <location>
        <begin position="1839"/>
        <end position="1849"/>
    </location>
</feature>
<evidence type="ECO:0000313" key="5">
    <source>
        <dbReference type="EMBL" id="KAF4465054.1"/>
    </source>
</evidence>
<reference evidence="5 6" key="1">
    <citation type="submission" date="2020-01" db="EMBL/GenBank/DDBJ databases">
        <title>Identification and distribution of gene clusters putatively required for synthesis of sphingolipid metabolism inhibitors in phylogenetically diverse species of the filamentous fungus Fusarium.</title>
        <authorList>
            <person name="Kim H.-S."/>
            <person name="Busman M."/>
            <person name="Brown D.W."/>
            <person name="Divon H."/>
            <person name="Uhlig S."/>
            <person name="Proctor R.H."/>
        </authorList>
    </citation>
    <scope>NUCLEOTIDE SEQUENCE [LARGE SCALE GENOMIC DNA]</scope>
    <source>
        <strain evidence="5 6">NRRL 20459</strain>
    </source>
</reference>
<sequence length="1871" mass="208440">MSQHPYPGNIRRTPTQSTYDRLPTGEIVPPSPLSSRNSQRPPSEVSLDDLSPIHDTRDADVTDTTARGSRGQYSASTPMGDSWHRSRPYLNSENPLLDVPLGTHTSDRQDLKAPDQAVKGLPPSENTNSGRPRAPAWRLWVHSWWPELSCGIISIASLIGLIVVLRDVNGKSLPDWPLGLTLNTLIAFLSTVCRAAFIIMIAEGLSQLKWLHFRKGTPLTHFQIFDDASRGPWGSIRLMTVTGCWPVGLLPALVLVSALLTSTLTQSVVSYPTRLAPVPGNPNATASRAGQYFWNTANTFSQMQHTSWVEQHIYQGLSQPYMEELELDTTKCTTSECRWKPFSSLAICGTAWNVTELLKIDKQAGRAMNASLPNGAFLDLSVNHLTLVGLRSGYQSVSFTNDSEMAAPALFNYFVLYATDSGQVIGAAELLLHFCSRQYNASVSGNIPSQEVLKSSIEVVHEPTEVAGWGELNITAVKDPNDPDKRFPFGGTRVDIMRTTLGRAMNGTYSRITPNSDSEGSAPARFSSGFEYASVALEGAGRANVSEDVVLREVMGNITGNIATSLTNSLNSPVFDVMGETLGPETFVTVRWAWLALIASQVVLSMAFLVIVMIQTSRAGIAVVKGSSLSVLFAISADDKARLERGLGDQKHQGDFGRAAKDGFDTGISVVYEPENCSPVVDVPKPTESPAHPRSQTSDHIRARKKHVFHRVVSRFSRRPTEPAASEPNGEPEPNSHQLFWPADFLASECPNARIFTYGYDSKITKYMKEPINKNSILSHSRDLLFSLCRERTMECPLIFIAHSLGGIIVKEMLARSSSSTETKLRDIIESTAAVIFLGTPHRGSPDLAALGEWVRSVVGTLRMETASAILDALGLKTTDLERAQEAFSEIWTKYDFRVKTFQEGLGLTGINLGVLGNKVVPNYSSSIGDYREHAETLQATHLDMCRFSGPSDPNYRKLSGEVHSIYSSIVQLRTLQATQSGPQRGRGTIRSAPSTKGIELNEAERACIQSLWFPSINSRRQSLGTPAEQTCHWLIEHDAYQDWLTGRNEKKHYGLVWLKGKPGAGKSTLMKDAFRRAGLEQEKSGYCTAAFFFSAKGHEFEHSPIGLFRSLLHQLLPQNKELLRRFTDIWQEKKLEWEIEGQVDAPWQETELESFFESMFTQHPAKKTFIFIDALDECDDNRIRAQAYFWRRITKSAHAASVDLNVCLSSRHFPSITVNHCPEIIVENHNGRDIATYVEQRFKLGIAAQEPNWKQLRNGILNKSAGVFLWAVLVVDEVLRYWDDGKDLRYLLKQLDVLPQPLETLFTQLFLSLRPEARQLTVRLFQWAILATKPLRLYEWHHILAFIRQPTPSSLNEWRMSDNFTGTDDQLERQIRSISKGLVEVKRTTTDEPQDELMEMMSVFAGAGSLNLEQGETRVVQVIHESVREFFLRSNGFSTLDQSLEAHPIGQGHLSIMSTCLDYLDIAELDALVQARSRAEKIDGAQPRQIEAASCSSPSLSSANVARSLRSVDLRTGRPLPIRTLSLYSGHSSSMKRDDSPAARSLRQNLAREAWRAQRNVESTSIFETLRASDTKPNVDVVQWVATNESVDGSISLALSTRNSATSMSIAGRSQVLEDYPALLSYATFELFTHARLAEEGGADPQPIINRIQTKQTWERWTTLRENVPKGTALIQYATFEGLDSWVNAIAGSYTPEAESRAEQLRPQLLTWMRSKYQKQLDVLTHASFESTFDLFFQKLMSKYYEGDVRLFVQRPFDEVLLEVRDILGEVFDKFTSELRKGSDETTDATVSSLFRRSSLRFSSSAIDDSANDEREPWAPSVAYNIVSPSLQRRGSVASFGSASSHTGSLYGGRTTPKVSTPRRRSVTFA</sequence>
<gene>
    <name evidence="5" type="ORF">FALBO_8113</name>
</gene>
<dbReference type="InterPro" id="IPR021514">
    <property type="entry name" value="DUF3176"/>
</dbReference>
<comment type="caution">
    <text evidence="5">The sequence shown here is derived from an EMBL/GenBank/DDBJ whole genome shotgun (WGS) entry which is preliminary data.</text>
</comment>
<dbReference type="Pfam" id="PF11374">
    <property type="entry name" value="DUF3176"/>
    <property type="match status" value="1"/>
</dbReference>
<keyword evidence="3" id="KW-1133">Transmembrane helix</keyword>
<feature type="domain" description="Nephrocystin 3-like N-terminal" evidence="4">
    <location>
        <begin position="1030"/>
        <end position="1212"/>
    </location>
</feature>
<keyword evidence="3" id="KW-0472">Membrane</keyword>
<name>A0A8H4LCJ8_9HYPO</name>
<accession>A0A8H4LCJ8</accession>
<feature type="region of interest" description="Disordered" evidence="2">
    <location>
        <begin position="1"/>
        <end position="132"/>
    </location>
</feature>
<evidence type="ECO:0000256" key="1">
    <source>
        <dbReference type="ARBA" id="ARBA00022737"/>
    </source>
</evidence>
<keyword evidence="3" id="KW-0812">Transmembrane</keyword>
<feature type="transmembrane region" description="Helical" evidence="3">
    <location>
        <begin position="148"/>
        <end position="165"/>
    </location>
</feature>
<organism evidence="5 6">
    <name type="scientific">Fusarium albosuccineum</name>
    <dbReference type="NCBI Taxonomy" id="1237068"/>
    <lineage>
        <taxon>Eukaryota</taxon>
        <taxon>Fungi</taxon>
        <taxon>Dikarya</taxon>
        <taxon>Ascomycota</taxon>
        <taxon>Pezizomycotina</taxon>
        <taxon>Sordariomycetes</taxon>
        <taxon>Hypocreomycetidae</taxon>
        <taxon>Hypocreales</taxon>
        <taxon>Nectriaceae</taxon>
        <taxon>Fusarium</taxon>
        <taxon>Fusarium decemcellulare species complex</taxon>
    </lineage>
</organism>
<dbReference type="InterPro" id="IPR029058">
    <property type="entry name" value="AB_hydrolase_fold"/>
</dbReference>